<protein>
    <submittedName>
        <fullName evidence="1">Uncharacterized protein</fullName>
    </submittedName>
</protein>
<comment type="caution">
    <text evidence="1">The sequence shown here is derived from an EMBL/GenBank/DDBJ whole genome shotgun (WGS) entry which is preliminary data.</text>
</comment>
<reference evidence="1 2" key="1">
    <citation type="submission" date="2015-05" db="EMBL/GenBank/DDBJ databases">
        <title>Genome sequencing and analysis of members of genus Stenotrophomonas.</title>
        <authorList>
            <person name="Patil P.P."/>
            <person name="Midha S."/>
            <person name="Patil P.B."/>
        </authorList>
    </citation>
    <scope>NUCLEOTIDE SEQUENCE [LARGE SCALE GENOMIC DNA]</scope>
    <source>
        <strain evidence="1 2">DSM 21858</strain>
    </source>
</reference>
<accession>A0A0R0CWZ1</accession>
<organism evidence="1 2">
    <name type="scientific">Pseudoxanthomonas dokdonensis</name>
    <dbReference type="NCBI Taxonomy" id="344882"/>
    <lineage>
        <taxon>Bacteria</taxon>
        <taxon>Pseudomonadati</taxon>
        <taxon>Pseudomonadota</taxon>
        <taxon>Gammaproteobacteria</taxon>
        <taxon>Lysobacterales</taxon>
        <taxon>Lysobacteraceae</taxon>
        <taxon>Pseudoxanthomonas</taxon>
    </lineage>
</organism>
<keyword evidence="2" id="KW-1185">Reference proteome</keyword>
<dbReference type="PATRIC" id="fig|344882.3.peg.3129"/>
<dbReference type="AlphaFoldDB" id="A0A0R0CWZ1"/>
<name>A0A0R0CWZ1_9GAMM</name>
<evidence type="ECO:0000313" key="2">
    <source>
        <dbReference type="Proteomes" id="UP000052052"/>
    </source>
</evidence>
<proteinExistence type="predicted"/>
<dbReference type="STRING" id="344882.ABB29_08855"/>
<dbReference type="EMBL" id="LDJL01000009">
    <property type="protein sequence ID" value="KRG69576.1"/>
    <property type="molecule type" value="Genomic_DNA"/>
</dbReference>
<dbReference type="RefSeq" id="WP_057658273.1">
    <property type="nucleotide sequence ID" value="NZ_LDJL01000009.1"/>
</dbReference>
<evidence type="ECO:0000313" key="1">
    <source>
        <dbReference type="EMBL" id="KRG69576.1"/>
    </source>
</evidence>
<dbReference type="Proteomes" id="UP000052052">
    <property type="component" value="Unassembled WGS sequence"/>
</dbReference>
<sequence length="169" mass="18248">MNTPAADSDAPLYRLLHGLSGRGLSPAQLQQRLQAVLNAYDDPALAWVDDPRPEVLMLLSLQHQLADHIAVAASTGALHAQVNALVSGLLPERPSRYPAHLFPPASYLRWLDTELQAITAETGGLRLLKLGNPYDENLHVAVVEARDLDEIQALAASQKLAIATVSEPL</sequence>
<gene>
    <name evidence="1" type="ORF">ABB29_08855</name>
</gene>